<keyword evidence="2" id="KW-0732">Signal</keyword>
<accession>A0A150PI21</accession>
<evidence type="ECO:0000313" key="4">
    <source>
        <dbReference type="Proteomes" id="UP000075420"/>
    </source>
</evidence>
<dbReference type="EMBL" id="JELY01001564">
    <property type="protein sequence ID" value="KYF55339.1"/>
    <property type="molecule type" value="Genomic_DNA"/>
</dbReference>
<dbReference type="PROSITE" id="PS51257">
    <property type="entry name" value="PROKAR_LIPOPROTEIN"/>
    <property type="match status" value="1"/>
</dbReference>
<feature type="chain" id="PRO_5007565618" description="Dumpy" evidence="2">
    <location>
        <begin position="25"/>
        <end position="162"/>
    </location>
</feature>
<evidence type="ECO:0000256" key="1">
    <source>
        <dbReference type="SAM" id="MobiDB-lite"/>
    </source>
</evidence>
<evidence type="ECO:0008006" key="5">
    <source>
        <dbReference type="Google" id="ProtNLM"/>
    </source>
</evidence>
<proteinExistence type="predicted"/>
<protein>
    <recommendedName>
        <fullName evidence="5">Dumpy</fullName>
    </recommendedName>
</protein>
<organism evidence="3 4">
    <name type="scientific">Sorangium cellulosum</name>
    <name type="common">Polyangium cellulosum</name>
    <dbReference type="NCBI Taxonomy" id="56"/>
    <lineage>
        <taxon>Bacteria</taxon>
        <taxon>Pseudomonadati</taxon>
        <taxon>Myxococcota</taxon>
        <taxon>Polyangia</taxon>
        <taxon>Polyangiales</taxon>
        <taxon>Polyangiaceae</taxon>
        <taxon>Sorangium</taxon>
    </lineage>
</organism>
<gene>
    <name evidence="3" type="ORF">BE08_27325</name>
</gene>
<feature type="signal peptide" evidence="2">
    <location>
        <begin position="1"/>
        <end position="24"/>
    </location>
</feature>
<evidence type="ECO:0000313" key="3">
    <source>
        <dbReference type="EMBL" id="KYF55339.1"/>
    </source>
</evidence>
<dbReference type="AlphaFoldDB" id="A0A150PI21"/>
<name>A0A150PI21_SORCE</name>
<comment type="caution">
    <text evidence="3">The sequence shown here is derived from an EMBL/GenBank/DDBJ whole genome shotgun (WGS) entry which is preliminary data.</text>
</comment>
<feature type="region of interest" description="Disordered" evidence="1">
    <location>
        <begin position="44"/>
        <end position="96"/>
    </location>
</feature>
<dbReference type="Proteomes" id="UP000075420">
    <property type="component" value="Unassembled WGS sequence"/>
</dbReference>
<reference evidence="3 4" key="1">
    <citation type="submission" date="2014-02" db="EMBL/GenBank/DDBJ databases">
        <title>The small core and large imbalanced accessory genome model reveals a collaborative survival strategy of Sorangium cellulosum strains in nature.</title>
        <authorList>
            <person name="Han K."/>
            <person name="Peng R."/>
            <person name="Blom J."/>
            <person name="Li Y.-Z."/>
        </authorList>
    </citation>
    <scope>NUCLEOTIDE SEQUENCE [LARGE SCALE GENOMIC DNA]</scope>
    <source>
        <strain evidence="3 4">So0157-25</strain>
    </source>
</reference>
<feature type="compositionally biased region" description="Gly residues" evidence="1">
    <location>
        <begin position="71"/>
        <end position="88"/>
    </location>
</feature>
<evidence type="ECO:0000256" key="2">
    <source>
        <dbReference type="SAM" id="SignalP"/>
    </source>
</evidence>
<sequence length="162" mass="16443">MSMRTAFKWSLGLSLCLFSTTMMGCYINTNGDCDWDDDEECFWGDGPGAPDAPHVERPDHDEEEDDDDGASSGGEGDEGGVSSGGGGSSSENPGACEADCDCPSGSACVEGACKVPCAASCECAEGESCEGGYCQPPPEPVISCEVDCDCPSGSACVEGACT</sequence>